<dbReference type="GeneID" id="94833792"/>
<dbReference type="Proteomes" id="UP000179807">
    <property type="component" value="Unassembled WGS sequence"/>
</dbReference>
<organism evidence="2 3">
    <name type="scientific">Tritrichomonas foetus</name>
    <dbReference type="NCBI Taxonomy" id="1144522"/>
    <lineage>
        <taxon>Eukaryota</taxon>
        <taxon>Metamonada</taxon>
        <taxon>Parabasalia</taxon>
        <taxon>Tritrichomonadida</taxon>
        <taxon>Tritrichomonadidae</taxon>
        <taxon>Tritrichomonas</taxon>
    </lineage>
</organism>
<proteinExistence type="predicted"/>
<dbReference type="PANTHER" id="PTHR15730:SF5">
    <property type="entry name" value="SI:CH211-210B2.2-RELATED"/>
    <property type="match status" value="1"/>
</dbReference>
<dbReference type="PANTHER" id="PTHR15730">
    <property type="entry name" value="EXPERIMENTAL AUTOIMMUNE PROSTATITIS ANTIGEN 2-RELATED"/>
    <property type="match status" value="1"/>
</dbReference>
<reference evidence="2" key="1">
    <citation type="submission" date="2016-10" db="EMBL/GenBank/DDBJ databases">
        <authorList>
            <person name="Benchimol M."/>
            <person name="Almeida L.G."/>
            <person name="Vasconcelos A.T."/>
            <person name="Perreira-Neves A."/>
            <person name="Rosa I.A."/>
            <person name="Tasca T."/>
            <person name="Bogo M.R."/>
            <person name="de Souza W."/>
        </authorList>
    </citation>
    <scope>NUCLEOTIDE SEQUENCE [LARGE SCALE GENOMIC DNA]</scope>
    <source>
        <strain evidence="2">K</strain>
    </source>
</reference>
<sequence length="759" mass="86958">MGCGNTKVAPTPHKMRGLTTTTFTETETNNNEAFTFQEIAESYEFLVNNCSAVKCPPGSVPVVCLSEDSIPVVMASLLIEKNIHTGIFMPFIAAAMKKTGRIICFGHINLLNRTFFNSSDTALIINNALLWLNGKKALTNPIYFLGFPNSYHNELKACFQPHGMRIHFESEINETSLKEQTYILIPSFFDIKNRTNLKHLKEFFKKGGGIGIFYVPQQGTSPQDAPMNRFLMKFGLSFTFCSFSDEFGSSMTVTVHDSYDAAKKYTFDNLVYQFDAMINAENRNNNFIDEIITTLRYYVIVSGRKQIHLINHLVNLCWDFLEKTNYKSEDGKICPTVLHSIIVVLMQELFAKQPVDRIKAAADATIFPGIPSNAEPTTLTMEIELLEESLISTGLWLLPGMIAEIDIDINDLPINLQLQVGAHTLSLLNKPGPWKRWPMPCSAFDILRPKTLFSSHFGGIIYLAVGKLHHPEIDHENDNQIHHEISHETNHEINHELGMKRIIKLTFDKVCFYPLVSYLDKSTYEKTRKFDTQWGELVSKSIIFTLPTKYLQQIDDFDKTFAHIESFMTELVQYMEYELVRPYRIVFDVELIDDQPVPRYPIMLLESDINDILFVHDKPTPGLFRALMMLAMVSLRDDCFEINTEKALSAFVAAQIFKKKFSFFDPLDKPLVDYPILFKELWLIHMQINDKIIPEIIHKSQKPDCLTFEVPQDRWIQFVRDLCDSAKFNFASILDKARPIPLNVASVLESLKNPPPLEY</sequence>
<dbReference type="InterPro" id="IPR051244">
    <property type="entry name" value="TCAF"/>
</dbReference>
<dbReference type="SMART" id="SM01276">
    <property type="entry name" value="M60-like"/>
    <property type="match status" value="1"/>
</dbReference>
<evidence type="ECO:0000313" key="3">
    <source>
        <dbReference type="Proteomes" id="UP000179807"/>
    </source>
</evidence>
<dbReference type="EMBL" id="MLAK01000544">
    <property type="protein sequence ID" value="OHT13288.1"/>
    <property type="molecule type" value="Genomic_DNA"/>
</dbReference>
<dbReference type="VEuPathDB" id="TrichDB:TRFO_16612"/>
<feature type="domain" description="Peptidase M60" evidence="1">
    <location>
        <begin position="388"/>
        <end position="726"/>
    </location>
</feature>
<keyword evidence="3" id="KW-1185">Reference proteome</keyword>
<dbReference type="RefSeq" id="XP_068366424.1">
    <property type="nucleotide sequence ID" value="XM_068499088.1"/>
</dbReference>
<evidence type="ECO:0000259" key="1">
    <source>
        <dbReference type="PROSITE" id="PS51723"/>
    </source>
</evidence>
<protein>
    <recommendedName>
        <fullName evidence="1">Peptidase M60 domain-containing protein</fullName>
    </recommendedName>
</protein>
<dbReference type="InterPro" id="IPR031161">
    <property type="entry name" value="Peptidase_M60_dom"/>
</dbReference>
<accession>A0A1J4KQT1</accession>
<gene>
    <name evidence="2" type="ORF">TRFO_16612</name>
</gene>
<dbReference type="Pfam" id="PF17291">
    <property type="entry name" value="M60-like_N"/>
    <property type="match status" value="1"/>
</dbReference>
<dbReference type="InterPro" id="IPR035423">
    <property type="entry name" value="M60-like_N"/>
</dbReference>
<comment type="caution">
    <text evidence="2">The sequence shown here is derived from an EMBL/GenBank/DDBJ whole genome shotgun (WGS) entry which is preliminary data.</text>
</comment>
<evidence type="ECO:0000313" key="2">
    <source>
        <dbReference type="EMBL" id="OHT13288.1"/>
    </source>
</evidence>
<dbReference type="PROSITE" id="PS51723">
    <property type="entry name" value="PEPTIDASE_M60"/>
    <property type="match status" value="1"/>
</dbReference>
<dbReference type="OrthoDB" id="10260387at2759"/>
<name>A0A1J4KQT1_9EUKA</name>
<dbReference type="AlphaFoldDB" id="A0A1J4KQT1"/>